<dbReference type="Pfam" id="PF03006">
    <property type="entry name" value="HlyIII"/>
    <property type="match status" value="1"/>
</dbReference>
<dbReference type="PANTHER" id="PTHR20855:SF3">
    <property type="entry name" value="LD03007P"/>
    <property type="match status" value="1"/>
</dbReference>
<keyword evidence="6 8" id="KW-0472">Membrane</keyword>
<dbReference type="Proteomes" id="UP000460221">
    <property type="component" value="Unassembled WGS sequence"/>
</dbReference>
<feature type="transmembrane region" description="Helical" evidence="8">
    <location>
        <begin position="21"/>
        <end position="42"/>
    </location>
</feature>
<sequence length="224" mass="24113">MTAALLDRPSPATRPRARGWIHLYSAYVAVAMGISLVVLAATLRGAGAAFACAVYAATIIGLFSVSATYHRHVWVSTRARTWMKRADHSMIFVFIAGTYTPIAALALPPTTGNWVLWTVWVGALGGVGLKMLFPHAPRWLGVPFYIALGWVAIFVTPELLTHAGVAPFVLIVAGGLLYTVGAVFYATRRPNPWPLTFGYHELFHAAVSLAAACHCVAIWLALLG</sequence>
<dbReference type="PANTHER" id="PTHR20855">
    <property type="entry name" value="ADIPOR/PROGESTIN RECEPTOR-RELATED"/>
    <property type="match status" value="1"/>
</dbReference>
<dbReference type="GO" id="GO:0005886">
    <property type="term" value="C:plasma membrane"/>
    <property type="evidence" value="ECO:0007669"/>
    <property type="project" value="UniProtKB-SubCell"/>
</dbReference>
<feature type="transmembrane region" description="Helical" evidence="8">
    <location>
        <begin position="140"/>
        <end position="160"/>
    </location>
</feature>
<feature type="transmembrane region" description="Helical" evidence="8">
    <location>
        <begin position="90"/>
        <end position="108"/>
    </location>
</feature>
<comment type="subcellular location">
    <subcellularLocation>
        <location evidence="1">Cell membrane</location>
        <topology evidence="1">Multi-pass membrane protein</topology>
    </subcellularLocation>
</comment>
<proteinExistence type="inferred from homology"/>
<keyword evidence="10" id="KW-1185">Reference proteome</keyword>
<comment type="caution">
    <text evidence="9">The sequence shown here is derived from an EMBL/GenBank/DDBJ whole genome shotgun (WGS) entry which is preliminary data.</text>
</comment>
<dbReference type="AlphaFoldDB" id="A0A7K1FFJ9"/>
<dbReference type="InterPro" id="IPR005744">
    <property type="entry name" value="Hy-lIII"/>
</dbReference>
<keyword evidence="3" id="KW-1003">Cell membrane</keyword>
<protein>
    <submittedName>
        <fullName evidence="9">Hemolysin III family protein</fullName>
    </submittedName>
</protein>
<organism evidence="9 10">
    <name type="scientific">Nakamurella alba</name>
    <dbReference type="NCBI Taxonomy" id="2665158"/>
    <lineage>
        <taxon>Bacteria</taxon>
        <taxon>Bacillati</taxon>
        <taxon>Actinomycetota</taxon>
        <taxon>Actinomycetes</taxon>
        <taxon>Nakamurellales</taxon>
        <taxon>Nakamurellaceae</taxon>
        <taxon>Nakamurella</taxon>
    </lineage>
</organism>
<keyword evidence="5 8" id="KW-1133">Transmembrane helix</keyword>
<dbReference type="RefSeq" id="WP_154766839.1">
    <property type="nucleotide sequence ID" value="NZ_WLYK01000001.1"/>
</dbReference>
<dbReference type="InterPro" id="IPR004254">
    <property type="entry name" value="AdipoR/HlyIII-related"/>
</dbReference>
<dbReference type="EMBL" id="WLYK01000001">
    <property type="protein sequence ID" value="MTD12850.1"/>
    <property type="molecule type" value="Genomic_DNA"/>
</dbReference>
<evidence type="ECO:0000256" key="3">
    <source>
        <dbReference type="ARBA" id="ARBA00022475"/>
    </source>
</evidence>
<feature type="binding site" evidence="7">
    <location>
        <position position="70"/>
    </location>
    <ligand>
        <name>Zn(2+)</name>
        <dbReference type="ChEBI" id="CHEBI:29105"/>
    </ligand>
</feature>
<feature type="binding site" evidence="7">
    <location>
        <position position="200"/>
    </location>
    <ligand>
        <name>Zn(2+)</name>
        <dbReference type="ChEBI" id="CHEBI:29105"/>
    </ligand>
</feature>
<keyword evidence="4 8" id="KW-0812">Transmembrane</keyword>
<evidence type="ECO:0000256" key="2">
    <source>
        <dbReference type="ARBA" id="ARBA00008488"/>
    </source>
</evidence>
<feature type="transmembrane region" description="Helical" evidence="8">
    <location>
        <begin position="48"/>
        <end position="69"/>
    </location>
</feature>
<evidence type="ECO:0000256" key="8">
    <source>
        <dbReference type="SAM" id="Phobius"/>
    </source>
</evidence>
<keyword evidence="7" id="KW-0862">Zinc</keyword>
<evidence type="ECO:0000256" key="1">
    <source>
        <dbReference type="ARBA" id="ARBA00004651"/>
    </source>
</evidence>
<dbReference type="GO" id="GO:0046872">
    <property type="term" value="F:metal ion binding"/>
    <property type="evidence" value="ECO:0007669"/>
    <property type="project" value="UniProtKB-KW"/>
</dbReference>
<accession>A0A7K1FFJ9</accession>
<evidence type="ECO:0000256" key="6">
    <source>
        <dbReference type="ARBA" id="ARBA00023136"/>
    </source>
</evidence>
<dbReference type="GO" id="GO:0140911">
    <property type="term" value="F:pore-forming activity"/>
    <property type="evidence" value="ECO:0007669"/>
    <property type="project" value="InterPro"/>
</dbReference>
<gene>
    <name evidence="9" type="ORF">GIS00_02680</name>
</gene>
<feature type="transmembrane region" description="Helical" evidence="8">
    <location>
        <begin position="199"/>
        <end position="222"/>
    </location>
</feature>
<evidence type="ECO:0000256" key="5">
    <source>
        <dbReference type="ARBA" id="ARBA00022989"/>
    </source>
</evidence>
<keyword evidence="7" id="KW-0479">Metal-binding</keyword>
<dbReference type="NCBIfam" id="TIGR01065">
    <property type="entry name" value="hlyIII"/>
    <property type="match status" value="1"/>
</dbReference>
<feature type="binding site" evidence="7">
    <location>
        <position position="204"/>
    </location>
    <ligand>
        <name>Zn(2+)</name>
        <dbReference type="ChEBI" id="CHEBI:29105"/>
    </ligand>
</feature>
<comment type="similarity">
    <text evidence="2">Belongs to the UPF0073 (Hly-III) family.</text>
</comment>
<evidence type="ECO:0000313" key="9">
    <source>
        <dbReference type="EMBL" id="MTD12850.1"/>
    </source>
</evidence>
<reference evidence="9 10" key="1">
    <citation type="submission" date="2019-11" db="EMBL/GenBank/DDBJ databases">
        <authorList>
            <person name="Jiang L.-Q."/>
        </authorList>
    </citation>
    <scope>NUCLEOTIDE SEQUENCE [LARGE SCALE GENOMIC DNA]</scope>
    <source>
        <strain evidence="9 10">YIM 132087</strain>
    </source>
</reference>
<feature type="transmembrane region" description="Helical" evidence="8">
    <location>
        <begin position="166"/>
        <end position="187"/>
    </location>
</feature>
<evidence type="ECO:0000313" key="10">
    <source>
        <dbReference type="Proteomes" id="UP000460221"/>
    </source>
</evidence>
<evidence type="ECO:0000256" key="7">
    <source>
        <dbReference type="PIRSR" id="PIRSR604254-1"/>
    </source>
</evidence>
<name>A0A7K1FFJ9_9ACTN</name>
<evidence type="ECO:0000256" key="4">
    <source>
        <dbReference type="ARBA" id="ARBA00022692"/>
    </source>
</evidence>